<dbReference type="Proteomes" id="UP001174694">
    <property type="component" value="Unassembled WGS sequence"/>
</dbReference>
<gene>
    <name evidence="1" type="ORF">NKR23_g3803</name>
</gene>
<evidence type="ECO:0000313" key="1">
    <source>
        <dbReference type="EMBL" id="KAJ9150476.1"/>
    </source>
</evidence>
<organism evidence="1 2">
    <name type="scientific">Pleurostoma richardsiae</name>
    <dbReference type="NCBI Taxonomy" id="41990"/>
    <lineage>
        <taxon>Eukaryota</taxon>
        <taxon>Fungi</taxon>
        <taxon>Dikarya</taxon>
        <taxon>Ascomycota</taxon>
        <taxon>Pezizomycotina</taxon>
        <taxon>Sordariomycetes</taxon>
        <taxon>Sordariomycetidae</taxon>
        <taxon>Calosphaeriales</taxon>
        <taxon>Pleurostomataceae</taxon>
        <taxon>Pleurostoma</taxon>
    </lineage>
</organism>
<dbReference type="AlphaFoldDB" id="A0AA38RIQ3"/>
<comment type="caution">
    <text evidence="1">The sequence shown here is derived from an EMBL/GenBank/DDBJ whole genome shotgun (WGS) entry which is preliminary data.</text>
</comment>
<dbReference type="EMBL" id="JANBVO010000008">
    <property type="protein sequence ID" value="KAJ9150476.1"/>
    <property type="molecule type" value="Genomic_DNA"/>
</dbReference>
<name>A0AA38RIQ3_9PEZI</name>
<protein>
    <submittedName>
        <fullName evidence="1">Uncharacterized protein</fullName>
    </submittedName>
</protein>
<proteinExistence type="predicted"/>
<reference evidence="1" key="1">
    <citation type="submission" date="2022-07" db="EMBL/GenBank/DDBJ databases">
        <title>Fungi with potential for degradation of polypropylene.</title>
        <authorList>
            <person name="Gostincar C."/>
        </authorList>
    </citation>
    <scope>NUCLEOTIDE SEQUENCE</scope>
    <source>
        <strain evidence="1">EXF-13308</strain>
    </source>
</reference>
<accession>A0AA38RIQ3</accession>
<evidence type="ECO:0000313" key="2">
    <source>
        <dbReference type="Proteomes" id="UP001174694"/>
    </source>
</evidence>
<sequence length="248" mass="27073">MPPPWLQHQGPQPGGCPGPLVLLPVVVFLVRSNTQRGKGLFLSSSPGIGGGAPDRIAENAHKVLQGMLSKLPAGLLCWFCTKVLNLPQETALSTTEFLKSGAAENGWQNQRQSQTKYEVTAVVPEQRQLEGTMSPEMEQRLARLEMSWQMLEQQQQELKLLTSPTEQAVATEAVSAVSSQLVRRDGGRSSEWQLLDRSQLSDSTSRLTTGQSLAHELGLRASQIFLDWAGETIKQALTSVSASLVESR</sequence>
<keyword evidence="2" id="KW-1185">Reference proteome</keyword>